<sequence length="28" mass="3027">MPILESGSFCSTADCSFTPTILFNQAVF</sequence>
<organism evidence="1">
    <name type="scientific">Anguilla anguilla</name>
    <name type="common">European freshwater eel</name>
    <name type="synonym">Muraena anguilla</name>
    <dbReference type="NCBI Taxonomy" id="7936"/>
    <lineage>
        <taxon>Eukaryota</taxon>
        <taxon>Metazoa</taxon>
        <taxon>Chordata</taxon>
        <taxon>Craniata</taxon>
        <taxon>Vertebrata</taxon>
        <taxon>Euteleostomi</taxon>
        <taxon>Actinopterygii</taxon>
        <taxon>Neopterygii</taxon>
        <taxon>Teleostei</taxon>
        <taxon>Anguilliformes</taxon>
        <taxon>Anguillidae</taxon>
        <taxon>Anguilla</taxon>
    </lineage>
</organism>
<reference evidence="1" key="2">
    <citation type="journal article" date="2015" name="Fish Shellfish Immunol.">
        <title>Early steps in the European eel (Anguilla anguilla)-Vibrio vulnificus interaction in the gills: Role of the RtxA13 toxin.</title>
        <authorList>
            <person name="Callol A."/>
            <person name="Pajuelo D."/>
            <person name="Ebbesson L."/>
            <person name="Teles M."/>
            <person name="MacKenzie S."/>
            <person name="Amaro C."/>
        </authorList>
    </citation>
    <scope>NUCLEOTIDE SEQUENCE</scope>
</reference>
<accession>A0A0E9QDH5</accession>
<dbReference type="AlphaFoldDB" id="A0A0E9QDH5"/>
<reference evidence="1" key="1">
    <citation type="submission" date="2014-11" db="EMBL/GenBank/DDBJ databases">
        <authorList>
            <person name="Amaro Gonzalez C."/>
        </authorList>
    </citation>
    <scope>NUCLEOTIDE SEQUENCE</scope>
</reference>
<dbReference type="EMBL" id="GBXM01093661">
    <property type="protein sequence ID" value="JAH14916.1"/>
    <property type="molecule type" value="Transcribed_RNA"/>
</dbReference>
<evidence type="ECO:0000313" key="1">
    <source>
        <dbReference type="EMBL" id="JAH14916.1"/>
    </source>
</evidence>
<proteinExistence type="predicted"/>
<name>A0A0E9QDH5_ANGAN</name>
<protein>
    <submittedName>
        <fullName evidence="1">Uncharacterized protein</fullName>
    </submittedName>
</protein>